<dbReference type="Proteomes" id="UP000556026">
    <property type="component" value="Unassembled WGS sequence"/>
</dbReference>
<evidence type="ECO:0000256" key="5">
    <source>
        <dbReference type="ARBA" id="ARBA00022777"/>
    </source>
</evidence>
<dbReference type="InterPro" id="IPR003594">
    <property type="entry name" value="HATPase_dom"/>
</dbReference>
<dbReference type="EMBL" id="BLXX01000008">
    <property type="protein sequence ID" value="GFO60440.1"/>
    <property type="molecule type" value="Genomic_DNA"/>
</dbReference>
<evidence type="ECO:0000313" key="8">
    <source>
        <dbReference type="EMBL" id="GFO60440.1"/>
    </source>
</evidence>
<dbReference type="InterPro" id="IPR036890">
    <property type="entry name" value="HATPase_C_sf"/>
</dbReference>
<evidence type="ECO:0000256" key="2">
    <source>
        <dbReference type="ARBA" id="ARBA00012438"/>
    </source>
</evidence>
<keyword evidence="5" id="KW-0418">Kinase</keyword>
<dbReference type="CDD" id="cd16921">
    <property type="entry name" value="HATPase_FilI-like"/>
    <property type="match status" value="1"/>
</dbReference>
<evidence type="ECO:0000259" key="7">
    <source>
        <dbReference type="PROSITE" id="PS50109"/>
    </source>
</evidence>
<comment type="caution">
    <text evidence="8">The sequence shown here is derived from an EMBL/GenBank/DDBJ whole genome shotgun (WGS) entry which is preliminary data.</text>
</comment>
<evidence type="ECO:0000256" key="6">
    <source>
        <dbReference type="SAM" id="Phobius"/>
    </source>
</evidence>
<dbReference type="EC" id="2.7.13.3" evidence="2"/>
<dbReference type="PANTHER" id="PTHR43304">
    <property type="entry name" value="PHYTOCHROME-LIKE PROTEIN CPH1"/>
    <property type="match status" value="1"/>
</dbReference>
<dbReference type="Pfam" id="PF02518">
    <property type="entry name" value="HATPase_c"/>
    <property type="match status" value="1"/>
</dbReference>
<organism evidence="8 9">
    <name type="scientific">Geomonas silvestris</name>
    <dbReference type="NCBI Taxonomy" id="2740184"/>
    <lineage>
        <taxon>Bacteria</taxon>
        <taxon>Pseudomonadati</taxon>
        <taxon>Thermodesulfobacteriota</taxon>
        <taxon>Desulfuromonadia</taxon>
        <taxon>Geobacterales</taxon>
        <taxon>Geobacteraceae</taxon>
        <taxon>Geomonas</taxon>
    </lineage>
</organism>
<dbReference type="RefSeq" id="WP_198424559.1">
    <property type="nucleotide sequence ID" value="NZ_BLXX01000008.1"/>
</dbReference>
<dbReference type="InterPro" id="IPR003661">
    <property type="entry name" value="HisK_dim/P_dom"/>
</dbReference>
<dbReference type="AlphaFoldDB" id="A0A6V8MKB6"/>
<feature type="transmembrane region" description="Helical" evidence="6">
    <location>
        <begin position="280"/>
        <end position="303"/>
    </location>
</feature>
<evidence type="ECO:0000256" key="1">
    <source>
        <dbReference type="ARBA" id="ARBA00000085"/>
    </source>
</evidence>
<dbReference type="SMART" id="SM00387">
    <property type="entry name" value="HATPase_c"/>
    <property type="match status" value="1"/>
</dbReference>
<comment type="catalytic activity">
    <reaction evidence="1">
        <text>ATP + protein L-histidine = ADP + protein N-phospho-L-histidine.</text>
        <dbReference type="EC" id="2.7.13.3"/>
    </reaction>
</comment>
<dbReference type="FunFam" id="3.30.565.10:FF:000006">
    <property type="entry name" value="Sensor histidine kinase WalK"/>
    <property type="match status" value="1"/>
</dbReference>
<feature type="domain" description="Histidine kinase" evidence="7">
    <location>
        <begin position="378"/>
        <end position="591"/>
    </location>
</feature>
<dbReference type="SUPFAM" id="SSF47384">
    <property type="entry name" value="Homodimeric domain of signal transducing histidine kinase"/>
    <property type="match status" value="1"/>
</dbReference>
<dbReference type="InterPro" id="IPR004358">
    <property type="entry name" value="Sig_transdc_His_kin-like_C"/>
</dbReference>
<dbReference type="PROSITE" id="PS50109">
    <property type="entry name" value="HIS_KIN"/>
    <property type="match status" value="1"/>
</dbReference>
<protein>
    <recommendedName>
        <fullName evidence="2">histidine kinase</fullName>
        <ecNumber evidence="2">2.7.13.3</ecNumber>
    </recommendedName>
</protein>
<dbReference type="Gene3D" id="3.30.450.20">
    <property type="entry name" value="PAS domain"/>
    <property type="match status" value="1"/>
</dbReference>
<keyword evidence="6" id="KW-0472">Membrane</keyword>
<dbReference type="InterPro" id="IPR005467">
    <property type="entry name" value="His_kinase_dom"/>
</dbReference>
<name>A0A6V8MKB6_9BACT</name>
<keyword evidence="6" id="KW-1133">Transmembrane helix</keyword>
<dbReference type="SMART" id="SM00388">
    <property type="entry name" value="HisKA"/>
    <property type="match status" value="1"/>
</dbReference>
<evidence type="ECO:0000256" key="4">
    <source>
        <dbReference type="ARBA" id="ARBA00022679"/>
    </source>
</evidence>
<keyword evidence="6" id="KW-0812">Transmembrane</keyword>
<sequence length="593" mass="65864">MTPVPGIKRSSTIRYQLACLVLAAVLPVWLVSGLLVYHAYTDKRDEVSRTMQETARSLAMVVDRDLSSVQSALVALSTSPSFDTGDFHAVHLQVKELLQAFPGADIIVADATGQQLVNSARPYGSQLPRRNNPETVRRIFQEGKPIISDLFFGALTKRPLVSIDVPVVDHGKVVYDLAMTFPSDRLGAVLRQQALPADWYSVVLDSNNVVVARSRSPERFVGKRANLLHQKLSHLKEGRAEYVNVEGQKAMVSFCRSTFSRWNVVVGVPKSVVMDAIYQWTGWAVAGSTLISLFGIVLALGFARRITQGIQALVAPALAIGRGELVTHFDTFGVRESEAVAQALVQASDLLQERQAELTRSLGELERSNRELEQFAYVASHDLQEPLRMVSSYTQLLAQRYHGELDEKAHKFIDYAVDGAVRMQRLINDLLAYSRVSTRGKDFELSDAQTALSEALYNLKAAIDESGAEIHCELLPQVPADQTQLVQLFQNLVGNALKFRGSEAPRIEVAARDLGDDWRFAVRDNGIGVEAQYAEKVFVIFQRLHSRQEYPGTGIGLAICKRIVERHGGRIWFKSEPGRGSTFYFTLPKREAL</sequence>
<dbReference type="PANTHER" id="PTHR43304:SF1">
    <property type="entry name" value="PAC DOMAIN-CONTAINING PROTEIN"/>
    <property type="match status" value="1"/>
</dbReference>
<feature type="transmembrane region" description="Helical" evidence="6">
    <location>
        <begin position="17"/>
        <end position="40"/>
    </location>
</feature>
<dbReference type="InterPro" id="IPR036097">
    <property type="entry name" value="HisK_dim/P_sf"/>
</dbReference>
<dbReference type="CDD" id="cd18773">
    <property type="entry name" value="PDC1_HK_sensor"/>
    <property type="match status" value="1"/>
</dbReference>
<keyword evidence="3" id="KW-0597">Phosphoprotein</keyword>
<keyword evidence="4" id="KW-0808">Transferase</keyword>
<dbReference type="GO" id="GO:0000155">
    <property type="term" value="F:phosphorelay sensor kinase activity"/>
    <property type="evidence" value="ECO:0007669"/>
    <property type="project" value="InterPro"/>
</dbReference>
<evidence type="ECO:0000313" key="9">
    <source>
        <dbReference type="Proteomes" id="UP000556026"/>
    </source>
</evidence>
<dbReference type="Gene3D" id="1.10.287.130">
    <property type="match status" value="1"/>
</dbReference>
<reference evidence="9" key="1">
    <citation type="submission" date="2020-06" db="EMBL/GenBank/DDBJ databases">
        <title>Draft genomic sequence of Geomonas sp. Red330.</title>
        <authorList>
            <person name="Itoh H."/>
            <person name="Zhenxing X."/>
            <person name="Ushijima N."/>
            <person name="Masuda Y."/>
            <person name="Shiratori Y."/>
            <person name="Senoo K."/>
        </authorList>
    </citation>
    <scope>NUCLEOTIDE SEQUENCE [LARGE SCALE GENOMIC DNA]</scope>
    <source>
        <strain evidence="9">Red330</strain>
    </source>
</reference>
<dbReference type="CDD" id="cd00082">
    <property type="entry name" value="HisKA"/>
    <property type="match status" value="1"/>
</dbReference>
<dbReference type="SUPFAM" id="SSF55874">
    <property type="entry name" value="ATPase domain of HSP90 chaperone/DNA topoisomerase II/histidine kinase"/>
    <property type="match status" value="1"/>
</dbReference>
<dbReference type="Pfam" id="PF00512">
    <property type="entry name" value="HisKA"/>
    <property type="match status" value="1"/>
</dbReference>
<evidence type="ECO:0000256" key="3">
    <source>
        <dbReference type="ARBA" id="ARBA00022553"/>
    </source>
</evidence>
<dbReference type="InterPro" id="IPR052162">
    <property type="entry name" value="Sensor_kinase/Photoreceptor"/>
</dbReference>
<proteinExistence type="predicted"/>
<gene>
    <name evidence="8" type="ORF">GMST_27650</name>
</gene>
<accession>A0A6V8MKB6</accession>
<dbReference type="Gene3D" id="3.30.565.10">
    <property type="entry name" value="Histidine kinase-like ATPase, C-terminal domain"/>
    <property type="match status" value="1"/>
</dbReference>
<dbReference type="PRINTS" id="PR00344">
    <property type="entry name" value="BCTRLSENSOR"/>
</dbReference>
<keyword evidence="9" id="KW-1185">Reference proteome</keyword>